<evidence type="ECO:0000313" key="5">
    <source>
        <dbReference type="EMBL" id="QJE49228.1"/>
    </source>
</evidence>
<dbReference type="Gene3D" id="3.40.50.300">
    <property type="entry name" value="P-loop containing nucleotide triphosphate hydrolases"/>
    <property type="match status" value="2"/>
</dbReference>
<organism evidence="5 6">
    <name type="scientific">Largemouth bass virus</name>
    <dbReference type="NCBI Taxonomy" id="176656"/>
    <lineage>
        <taxon>Viruses</taxon>
        <taxon>Varidnaviria</taxon>
        <taxon>Bamfordvirae</taxon>
        <taxon>Nucleocytoviricota</taxon>
        <taxon>Megaviricetes</taxon>
        <taxon>Pimascovirales</taxon>
        <taxon>Pimascovirales incertae sedis</taxon>
        <taxon>Iridoviridae</taxon>
        <taxon>Alphairidovirinae</taxon>
        <taxon>Ranavirus</taxon>
        <taxon>Ranavirus micropterus1</taxon>
        <taxon>Santee-Cooper ranavirus</taxon>
    </lineage>
</organism>
<dbReference type="GO" id="GO:0003677">
    <property type="term" value="F:DNA binding"/>
    <property type="evidence" value="ECO:0007669"/>
    <property type="project" value="InterPro"/>
</dbReference>
<dbReference type="PROSITE" id="PS51192">
    <property type="entry name" value="HELICASE_ATP_BIND_1"/>
    <property type="match status" value="1"/>
</dbReference>
<dbReference type="PROSITE" id="PS51194">
    <property type="entry name" value="HELICASE_CTER"/>
    <property type="match status" value="1"/>
</dbReference>
<dbReference type="InterPro" id="IPR027417">
    <property type="entry name" value="P-loop_NTPase"/>
</dbReference>
<dbReference type="InterPro" id="IPR050496">
    <property type="entry name" value="SNF2_RAD54_helicase_repair"/>
</dbReference>
<evidence type="ECO:0000313" key="7">
    <source>
        <dbReference type="Proteomes" id="UP000503328"/>
    </source>
</evidence>
<evidence type="ECO:0000313" key="4">
    <source>
        <dbReference type="EMBL" id="QJE49141.1"/>
    </source>
</evidence>
<accession>A0A9X7Y3G3</accession>
<dbReference type="Pfam" id="PF00271">
    <property type="entry name" value="Helicase_C"/>
    <property type="match status" value="1"/>
</dbReference>
<dbReference type="EMBL" id="MK681856">
    <property type="protein sequence ID" value="QJE49228.1"/>
    <property type="molecule type" value="Genomic_DNA"/>
</dbReference>
<evidence type="ECO:0000313" key="6">
    <source>
        <dbReference type="Proteomes" id="UP000501740"/>
    </source>
</evidence>
<dbReference type="SUPFAM" id="SSF52540">
    <property type="entry name" value="P-loop containing nucleoside triphosphate hydrolases"/>
    <property type="match status" value="2"/>
</dbReference>
<proteinExistence type="predicted"/>
<dbReference type="SMART" id="SM00490">
    <property type="entry name" value="HELICc"/>
    <property type="match status" value="1"/>
</dbReference>
<protein>
    <submittedName>
        <fullName evidence="5">NTPase</fullName>
    </submittedName>
</protein>
<evidence type="ECO:0000256" key="1">
    <source>
        <dbReference type="ARBA" id="ARBA00022801"/>
    </source>
</evidence>
<dbReference type="Proteomes" id="UP000503328">
    <property type="component" value="Segment"/>
</dbReference>
<dbReference type="InterPro" id="IPR006935">
    <property type="entry name" value="Helicase/UvrB_N"/>
</dbReference>
<dbReference type="InterPro" id="IPR014001">
    <property type="entry name" value="Helicase_ATP-bd"/>
</dbReference>
<evidence type="ECO:0000259" key="2">
    <source>
        <dbReference type="PROSITE" id="PS51192"/>
    </source>
</evidence>
<feature type="domain" description="Helicase ATP-binding" evidence="2">
    <location>
        <begin position="64"/>
        <end position="243"/>
    </location>
</feature>
<dbReference type="PANTHER" id="PTHR45629:SF7">
    <property type="entry name" value="DNA EXCISION REPAIR PROTEIN ERCC-6-RELATED"/>
    <property type="match status" value="1"/>
</dbReference>
<sequence length="949" mass="106364">MDTSPYDFLRLYPWIETDARDGGTLFEAFPGKTLEEALAADREMRLAVSEDPKFGHQKLVELYLSEHTPYRELLLFHAPGTGKTCTAIRVAERAMETGLARGCLILARGSALLKNFLHELVFSCETGGKYVPEGYADMSDQEKSRKLKKSVAGKYQFKTFETFAKSVNVMSVEAIRNRYDKFVVIMDEVHHLRSVQVEGVNTYSALLRFMNSVRGCVKILMTGTPMSNAPGELADVVNLILPKNKTISQSDGIFAPNGDLLNPVELAERLRGRVSFLKADSPEVGLAFAGSAMPEYGVTDLTLVRLEMSPYQSAAYKKAWERDQGDRNIFSNARQCSLAVLPNGTWGQEAELRTKTQLDAMASDLRRFSAKYDYVLKLAATSAKTFVYCEYVNGSGLKLLVDLLQVKGWKRATGTETSKAKRFAVLTASQRNLYGIVQRFNQEDNVDGDYISLLLGSRVVAEGLTFKEVRHSVILTPHWNYTETAQAIARSWRAGSHDRLRARGDGTGLVVHRLAAVPAGSGADPSIDVEMYRVSELKDKKIKSVERVLMRVAQDCFLLKERNTYPQSFDGSRECEYGSCSFTCANVSAEPPPLVFGAKGSAETAVAEMRLNGGGDPSTMSADMASLWAETAAGKRYVNRWGDGAVLRAEKGRLELAAPYGAAEEGRWGDFYKTRRMEYAKLTPSQIEADELSYKVPAEAVELLTSVPLDQLGSTASAMPQQVQTVILMGCVQAMAEGKRVNVERRNALLSFFKGFYAKGPSGWVVWLYARGANAKLYNQAAGEWQNADDATQKFLQTRQDVFNNTPIGYYGLYNPNLRDFCIRDVTEGKRDKEDLRKLTVGRRCVDWDQKTLVHIVVRLMKINGRVDFMQGLDLDTLRKLVAQDPLHQERDLRTAETCKRFLFWTQRGDNKFRRQDICKAMEKWFLEHGLMEDNFDCGHQHKRRGKFA</sequence>
<dbReference type="EMBL" id="MK681855">
    <property type="protein sequence ID" value="QJE49141.1"/>
    <property type="molecule type" value="Genomic_DNA"/>
</dbReference>
<evidence type="ECO:0000259" key="3">
    <source>
        <dbReference type="PROSITE" id="PS51194"/>
    </source>
</evidence>
<dbReference type="Proteomes" id="UP000501740">
    <property type="component" value="Segment"/>
</dbReference>
<dbReference type="GO" id="GO:0005524">
    <property type="term" value="F:ATP binding"/>
    <property type="evidence" value="ECO:0007669"/>
    <property type="project" value="InterPro"/>
</dbReference>
<dbReference type="SMART" id="SM00487">
    <property type="entry name" value="DEXDc"/>
    <property type="match status" value="1"/>
</dbReference>
<feature type="domain" description="Helicase C-terminal" evidence="3">
    <location>
        <begin position="370"/>
        <end position="553"/>
    </location>
</feature>
<dbReference type="Pfam" id="PF04851">
    <property type="entry name" value="ResIII"/>
    <property type="match status" value="1"/>
</dbReference>
<dbReference type="GO" id="GO:0016787">
    <property type="term" value="F:hydrolase activity"/>
    <property type="evidence" value="ECO:0007669"/>
    <property type="project" value="UniProtKB-KW"/>
</dbReference>
<gene>
    <name evidence="4" type="ORF">LMBV_078</name>
    <name evidence="5" type="ORF">LMBV_079</name>
</gene>
<reference evidence="6 7" key="1">
    <citation type="submission" date="2019-03" db="EMBL/GenBank/DDBJ databases">
        <authorList>
            <person name="Winters A.D."/>
            <person name="Faisal M."/>
        </authorList>
    </citation>
    <scope>NUCLEOTIDE SEQUENCE [LARGE SCALE GENOMIC DNA]</scope>
    <source>
        <strain evidence="4 7">Alleghany 12-343</strain>
        <strain evidence="5 6">Pine 14-204</strain>
    </source>
</reference>
<dbReference type="InterPro" id="IPR001650">
    <property type="entry name" value="Helicase_C-like"/>
</dbReference>
<name>A0A9X7Y3G3_9VIRU</name>
<keyword evidence="1" id="KW-0378">Hydrolase</keyword>
<dbReference type="PANTHER" id="PTHR45629">
    <property type="entry name" value="SNF2/RAD54 FAMILY MEMBER"/>
    <property type="match status" value="1"/>
</dbReference>